<gene>
    <name evidence="1" type="ORF">LOOC260_109680</name>
</gene>
<dbReference type="AlphaFoldDB" id="A0A0A1GT80"/>
<dbReference type="Proteomes" id="UP000031620">
    <property type="component" value="Chromosome"/>
</dbReference>
<dbReference type="EMBL" id="AP014680">
    <property type="protein sequence ID" value="BAP85507.1"/>
    <property type="molecule type" value="Genomic_DNA"/>
</dbReference>
<reference evidence="1 2" key="1">
    <citation type="submission" date="2014-11" db="EMBL/GenBank/DDBJ databases">
        <title>Complete genome sequence and analysis of Lactobacillus hokkaidonensis LOOC260T.</title>
        <authorList>
            <person name="Tanizawa Y."/>
            <person name="Tohno M."/>
            <person name="Kaminuma E."/>
            <person name="Nakamura Y."/>
            <person name="Arita M."/>
        </authorList>
    </citation>
    <scope>NUCLEOTIDE SEQUENCE [LARGE SCALE GENOMIC DNA]</scope>
    <source>
        <strain evidence="1 2">LOOC260</strain>
    </source>
</reference>
<dbReference type="KEGG" id="lho:LOOC260_109680"/>
<proteinExistence type="predicted"/>
<dbReference type="STRING" id="1291742.LOOC260_109680"/>
<evidence type="ECO:0000313" key="1">
    <source>
        <dbReference type="EMBL" id="BAP85507.1"/>
    </source>
</evidence>
<dbReference type="HOGENOM" id="CLU_2807036_0_0_9"/>
<organism evidence="1 2">
    <name type="scientific">Paucilactobacillus hokkaidonensis JCM 18461</name>
    <dbReference type="NCBI Taxonomy" id="1291742"/>
    <lineage>
        <taxon>Bacteria</taxon>
        <taxon>Bacillati</taxon>
        <taxon>Bacillota</taxon>
        <taxon>Bacilli</taxon>
        <taxon>Lactobacillales</taxon>
        <taxon>Lactobacillaceae</taxon>
        <taxon>Paucilactobacillus</taxon>
    </lineage>
</organism>
<dbReference type="RefSeq" id="WP_041093406.1">
    <property type="nucleotide sequence ID" value="NZ_BBAY01000051.1"/>
</dbReference>
<accession>A0A0A1GT80</accession>
<evidence type="ECO:0000313" key="2">
    <source>
        <dbReference type="Proteomes" id="UP000031620"/>
    </source>
</evidence>
<name>A0A0A1GT80_9LACO</name>
<protein>
    <submittedName>
        <fullName evidence="1">Uncharacterized protein</fullName>
    </submittedName>
</protein>
<sequence length="67" mass="7845">MLESGTIINKNEIDYVYNHFGTIPTNIYVIFKSGNKLVINFDEYVYLLNVLENGNVHENHELLEEKK</sequence>